<accession>A0ABM4GR90</accession>
<evidence type="ECO:0000256" key="7">
    <source>
        <dbReference type="SAM" id="MobiDB-lite"/>
    </source>
</evidence>
<keyword evidence="3" id="KW-0805">Transcription regulation</keyword>
<comment type="subcellular location">
    <subcellularLocation>
        <location evidence="1">Nucleus</location>
    </subcellularLocation>
</comment>
<reference evidence="9" key="1">
    <citation type="submission" date="2025-05" db="UniProtKB">
        <authorList>
            <consortium name="RefSeq"/>
        </authorList>
    </citation>
    <scope>NUCLEOTIDE SEQUENCE [LARGE SCALE GENOMIC DNA]</scope>
    <source>
        <strain evidence="9">14028-0561.14</strain>
    </source>
</reference>
<evidence type="ECO:0000259" key="8">
    <source>
        <dbReference type="Pfam" id="PF10491"/>
    </source>
</evidence>
<keyword evidence="5" id="KW-0804">Transcription</keyword>
<sequence length="643" mass="73701">MNVTMDEKDKAQHNMISNLPLLFANGYPTSLEKITEPQLENFIPFMVQCSLGHINLPKKVDCSEPEWWPENAPFEIPLKKPKAFVGNWMEKMKEIVVICYQFHKSLFLLRFCNDLAAYEHASLRFINNYNSTTSLYDRRNNKLLVTFRNENMSYDRQQKNRKCLLLQKNNNSSLNENSQHMMVEPPPFDIYLCDNCDAELYSKEAILEHENICCMEDDVILCDSPEPSDNNKCEGKNEDDELRNAFLLNFALQSKFSDASCLSNEKQKTYSFSEEASTETSSRSRRLPSRRNRTVHSFSRCSFIPISSPAGQQLLKTTKQTISMDYISERQERLDRFCYTPLISKSNASKQKIFEKKSGSMNVHCTFKKSHEHNFHIYTFPRRQFVKRRDTTENFLFLNSPLIKQCRPISVRLKKISEQQMVMEEQSQVAANTKLNIRLTRHNSLNSHWRISPSSEVVVDTIDLCSSEDDDDESSTKVLGSDALTIIKLTHNNNNKRSSRRTNDSSKCPSEPESSSAADNGSVKPLQQSLYIFSNYKANSVFSRCTVDTITNHSLVSSLTTSNTFTDTQEQHRKEYNQENCNFSKKLVRLTDWYAHSAAAAANTEKSPSNPITTESSSTFDPLSSAVQPFNSTGRIISIDLTS</sequence>
<dbReference type="PANTHER" id="PTHR20338">
    <property type="entry name" value="NUCLEAR RESPIRATORY FACTOR 1"/>
    <property type="match status" value="1"/>
</dbReference>
<dbReference type="Pfam" id="PF10491">
    <property type="entry name" value="Nrf1_DNA-bind"/>
    <property type="match status" value="1"/>
</dbReference>
<evidence type="ECO:0000313" key="9">
    <source>
        <dbReference type="Proteomes" id="UP001652661"/>
    </source>
</evidence>
<reference evidence="10" key="2">
    <citation type="submission" date="2025-08" db="UniProtKB">
        <authorList>
            <consortium name="RefSeq"/>
        </authorList>
    </citation>
    <scope>IDENTIFICATION</scope>
    <source>
        <strain evidence="10">14028-0561.14</strain>
        <tissue evidence="10">Whole fly</tissue>
    </source>
</reference>
<keyword evidence="4" id="KW-0238">DNA-binding</keyword>
<feature type="domain" description="Nuclear respiratory factor 1 NLS/DNA-binding dimerisation" evidence="8">
    <location>
        <begin position="8"/>
        <end position="109"/>
    </location>
</feature>
<name>A0ABM4GR90_DROKI</name>
<evidence type="ECO:0000313" key="10">
    <source>
        <dbReference type="RefSeq" id="XP_070145215.1"/>
    </source>
</evidence>
<organism evidence="9 10">
    <name type="scientific">Drosophila kikkawai</name>
    <name type="common">Fruit fly</name>
    <dbReference type="NCBI Taxonomy" id="30033"/>
    <lineage>
        <taxon>Eukaryota</taxon>
        <taxon>Metazoa</taxon>
        <taxon>Ecdysozoa</taxon>
        <taxon>Arthropoda</taxon>
        <taxon>Hexapoda</taxon>
        <taxon>Insecta</taxon>
        <taxon>Pterygota</taxon>
        <taxon>Neoptera</taxon>
        <taxon>Endopterygota</taxon>
        <taxon>Diptera</taxon>
        <taxon>Brachycera</taxon>
        <taxon>Muscomorpha</taxon>
        <taxon>Ephydroidea</taxon>
        <taxon>Drosophilidae</taxon>
        <taxon>Drosophila</taxon>
        <taxon>Sophophora</taxon>
    </lineage>
</organism>
<protein>
    <submittedName>
        <fullName evidence="10">Uncharacterized protein ova isoform X1</fullName>
    </submittedName>
</protein>
<dbReference type="GeneID" id="108077320"/>
<dbReference type="Proteomes" id="UP001652661">
    <property type="component" value="Chromosome 2L"/>
</dbReference>
<gene>
    <name evidence="10" type="primary">ova</name>
</gene>
<dbReference type="InterPro" id="IPR039142">
    <property type="entry name" value="NRF1/Ewg"/>
</dbReference>
<feature type="compositionally biased region" description="Low complexity" evidence="7">
    <location>
        <begin position="505"/>
        <end position="516"/>
    </location>
</feature>
<feature type="compositionally biased region" description="Polar residues" evidence="7">
    <location>
        <begin position="604"/>
        <end position="626"/>
    </location>
</feature>
<evidence type="ECO:0000256" key="6">
    <source>
        <dbReference type="ARBA" id="ARBA00023242"/>
    </source>
</evidence>
<feature type="region of interest" description="Disordered" evidence="7">
    <location>
        <begin position="490"/>
        <end position="521"/>
    </location>
</feature>
<evidence type="ECO:0000256" key="2">
    <source>
        <dbReference type="ARBA" id="ARBA00005713"/>
    </source>
</evidence>
<dbReference type="RefSeq" id="XP_070145215.1">
    <property type="nucleotide sequence ID" value="XM_070289114.1"/>
</dbReference>
<dbReference type="InterPro" id="IPR019525">
    <property type="entry name" value="Nrf1_NLS/DNA-bd_dimer"/>
</dbReference>
<evidence type="ECO:0000256" key="5">
    <source>
        <dbReference type="ARBA" id="ARBA00023163"/>
    </source>
</evidence>
<feature type="region of interest" description="Disordered" evidence="7">
    <location>
        <begin position="600"/>
        <end position="626"/>
    </location>
</feature>
<keyword evidence="9" id="KW-1185">Reference proteome</keyword>
<evidence type="ECO:0000256" key="3">
    <source>
        <dbReference type="ARBA" id="ARBA00023015"/>
    </source>
</evidence>
<evidence type="ECO:0000256" key="4">
    <source>
        <dbReference type="ARBA" id="ARBA00023125"/>
    </source>
</evidence>
<keyword evidence="6" id="KW-0539">Nucleus</keyword>
<comment type="similarity">
    <text evidence="2">Belongs to the NRF1/Ewg family.</text>
</comment>
<proteinExistence type="inferred from homology"/>
<evidence type="ECO:0000256" key="1">
    <source>
        <dbReference type="ARBA" id="ARBA00004123"/>
    </source>
</evidence>